<evidence type="ECO:0000256" key="6">
    <source>
        <dbReference type="ARBA" id="ARBA00022813"/>
    </source>
</evidence>
<dbReference type="SUPFAM" id="SSF51306">
    <property type="entry name" value="LexA/Signal peptidase"/>
    <property type="match status" value="1"/>
</dbReference>
<evidence type="ECO:0000256" key="12">
    <source>
        <dbReference type="RuleBase" id="RU003991"/>
    </source>
</evidence>
<keyword evidence="15" id="KW-1185">Reference proteome</keyword>
<evidence type="ECO:0000256" key="11">
    <source>
        <dbReference type="ARBA" id="ARBA00023236"/>
    </source>
</evidence>
<evidence type="ECO:0000256" key="7">
    <source>
        <dbReference type="ARBA" id="ARBA00023015"/>
    </source>
</evidence>
<dbReference type="NCBIfam" id="TIGR00498">
    <property type="entry name" value="lexA"/>
    <property type="match status" value="1"/>
</dbReference>
<dbReference type="InterPro" id="IPR015927">
    <property type="entry name" value="Peptidase_S24_S26A/B/C"/>
</dbReference>
<keyword evidence="5 12" id="KW-0378">Hydrolase</keyword>
<evidence type="ECO:0000256" key="10">
    <source>
        <dbReference type="ARBA" id="ARBA00023204"/>
    </source>
</evidence>
<organism evidence="14 15">
    <name type="scientific">Inconstantimicrobium porci</name>
    <dbReference type="NCBI Taxonomy" id="2652291"/>
    <lineage>
        <taxon>Bacteria</taxon>
        <taxon>Bacillati</taxon>
        <taxon>Bacillota</taxon>
        <taxon>Clostridia</taxon>
        <taxon>Eubacteriales</taxon>
        <taxon>Clostridiaceae</taxon>
        <taxon>Inconstantimicrobium</taxon>
    </lineage>
</organism>
<dbReference type="InterPro" id="IPR027417">
    <property type="entry name" value="P-loop_NTPase"/>
</dbReference>
<dbReference type="EMBL" id="VULX01000031">
    <property type="protein sequence ID" value="MSR92433.1"/>
    <property type="molecule type" value="Genomic_DNA"/>
</dbReference>
<dbReference type="PANTHER" id="PTHR33516:SF2">
    <property type="entry name" value="LEXA REPRESSOR-RELATED"/>
    <property type="match status" value="1"/>
</dbReference>
<dbReference type="PRINTS" id="PR00726">
    <property type="entry name" value="LEXASERPTASE"/>
</dbReference>
<dbReference type="InterPro" id="IPR006200">
    <property type="entry name" value="LexA"/>
</dbReference>
<dbReference type="GO" id="GO:0006281">
    <property type="term" value="P:DNA repair"/>
    <property type="evidence" value="ECO:0007669"/>
    <property type="project" value="UniProtKB-KW"/>
</dbReference>
<dbReference type="CDD" id="cd06529">
    <property type="entry name" value="S24_LexA-like"/>
    <property type="match status" value="1"/>
</dbReference>
<evidence type="ECO:0000256" key="3">
    <source>
        <dbReference type="ARBA" id="ARBA00022705"/>
    </source>
</evidence>
<dbReference type="Pfam" id="PF00717">
    <property type="entry name" value="Peptidase_S24"/>
    <property type="match status" value="1"/>
</dbReference>
<keyword evidence="11" id="KW-0742">SOS response</keyword>
<keyword evidence="2" id="KW-0678">Repressor</keyword>
<sequence length="483" mass="56062">MELQKSQLRFMKNKHMGFQVIKGNIKTGKTTAALNKAVLLENEYCLFDNDKIIYVCGDEKSCINAGGLYKNISKENKYKYMTLFSDSTDRVHMTSINEIIEMYAKAYIKDKRMCLKTASEEEKMERLEIALSVAIEKYKKSKLIKKLPIEFVLDEVNWIKSCALDEDEYLNINRKGRGKRIKKNSDSRRALYNISCNYTDLLSYDGLMDEYDYVLYAIKSLSKYREGAVHIIVDDCERMKKGEIKFLRKLYDNKPYSNFICIVNNDRMDYSNAYLKKGINIKTLFDEEDKIRTFNFKGEVTSINKNKDTIAKYEFVDLKHNKVIDFKRDTASYDDEIMVYDKNDEDADSIIYEQNEQISVPVFSDIAAGEPILINSQMESTFKFPNVCLKDEKNMFLLHVKGDSMKNANIIDGDFILIKRQNYADHNDIVAADIDGSATLKRLKFYNEPCLMPENEKYSPIKIKDRNVNILGVAVGILKRNDN</sequence>
<keyword evidence="8" id="KW-0238">DNA-binding</keyword>
<dbReference type="EC" id="3.4.21.88" evidence="14"/>
<dbReference type="Gene3D" id="2.10.109.10">
    <property type="entry name" value="Umud Fragment, subunit A"/>
    <property type="match status" value="1"/>
</dbReference>
<dbReference type="PANTHER" id="PTHR33516">
    <property type="entry name" value="LEXA REPRESSOR"/>
    <property type="match status" value="1"/>
</dbReference>
<dbReference type="Proteomes" id="UP000460287">
    <property type="component" value="Unassembled WGS sequence"/>
</dbReference>
<dbReference type="InterPro" id="IPR039418">
    <property type="entry name" value="LexA-like"/>
</dbReference>
<dbReference type="GO" id="GO:0003677">
    <property type="term" value="F:DNA binding"/>
    <property type="evidence" value="ECO:0007669"/>
    <property type="project" value="UniProtKB-KW"/>
</dbReference>
<comment type="similarity">
    <text evidence="1 12">Belongs to the peptidase S24 family.</text>
</comment>
<dbReference type="GO" id="GO:0009432">
    <property type="term" value="P:SOS response"/>
    <property type="evidence" value="ECO:0007669"/>
    <property type="project" value="UniProtKB-KW"/>
</dbReference>
<proteinExistence type="inferred from homology"/>
<dbReference type="InterPro" id="IPR006197">
    <property type="entry name" value="Peptidase_S24_LexA"/>
</dbReference>
<reference evidence="14 15" key="1">
    <citation type="submission" date="2019-08" db="EMBL/GenBank/DDBJ databases">
        <title>In-depth cultivation of the pig gut microbiome towards novel bacterial diversity and tailored functional studies.</title>
        <authorList>
            <person name="Wylensek D."/>
            <person name="Hitch T.C.A."/>
            <person name="Clavel T."/>
        </authorList>
    </citation>
    <scope>NUCLEOTIDE SEQUENCE [LARGE SCALE GENOMIC DNA]</scope>
    <source>
        <strain evidence="14 15">WCA-383-APC-5B</strain>
    </source>
</reference>
<evidence type="ECO:0000313" key="15">
    <source>
        <dbReference type="Proteomes" id="UP000460287"/>
    </source>
</evidence>
<keyword evidence="4" id="KW-0227">DNA damage</keyword>
<keyword evidence="10" id="KW-0234">DNA repair</keyword>
<keyword evidence="7" id="KW-0805">Transcription regulation</keyword>
<dbReference type="RefSeq" id="WP_154532331.1">
    <property type="nucleotide sequence ID" value="NZ_VULX01000031.1"/>
</dbReference>
<evidence type="ECO:0000256" key="9">
    <source>
        <dbReference type="ARBA" id="ARBA00023163"/>
    </source>
</evidence>
<keyword evidence="9" id="KW-0804">Transcription</keyword>
<evidence type="ECO:0000313" key="14">
    <source>
        <dbReference type="EMBL" id="MSR92433.1"/>
    </source>
</evidence>
<dbReference type="SUPFAM" id="SSF52540">
    <property type="entry name" value="P-loop containing nucleoside triphosphate hydrolases"/>
    <property type="match status" value="1"/>
</dbReference>
<dbReference type="AlphaFoldDB" id="A0A7X2T2X8"/>
<dbReference type="InterPro" id="IPR036286">
    <property type="entry name" value="LexA/Signal_pep-like_sf"/>
</dbReference>
<dbReference type="InterPro" id="IPR050077">
    <property type="entry name" value="LexA_repressor"/>
</dbReference>
<dbReference type="GO" id="GO:0004252">
    <property type="term" value="F:serine-type endopeptidase activity"/>
    <property type="evidence" value="ECO:0007669"/>
    <property type="project" value="UniProtKB-EC"/>
</dbReference>
<name>A0A7X2T2X8_9CLOT</name>
<evidence type="ECO:0000256" key="1">
    <source>
        <dbReference type="ARBA" id="ARBA00007484"/>
    </source>
</evidence>
<keyword evidence="6 12" id="KW-0068">Autocatalytic cleavage</keyword>
<feature type="domain" description="Peptidase S24/S26A/S26B/S26C" evidence="13">
    <location>
        <begin position="361"/>
        <end position="475"/>
    </location>
</feature>
<keyword evidence="3" id="KW-0235">DNA replication</keyword>
<gene>
    <name evidence="14" type="primary">lexA</name>
    <name evidence="14" type="ORF">FYJ33_13785</name>
</gene>
<evidence type="ECO:0000256" key="4">
    <source>
        <dbReference type="ARBA" id="ARBA00022763"/>
    </source>
</evidence>
<protein>
    <submittedName>
        <fullName evidence="14">Repressor LexA</fullName>
        <ecNumber evidence="14">3.4.21.88</ecNumber>
    </submittedName>
</protein>
<dbReference type="GO" id="GO:0006260">
    <property type="term" value="P:DNA replication"/>
    <property type="evidence" value="ECO:0007669"/>
    <property type="project" value="UniProtKB-KW"/>
</dbReference>
<comment type="caution">
    <text evidence="14">The sequence shown here is derived from an EMBL/GenBank/DDBJ whole genome shotgun (WGS) entry which is preliminary data.</text>
</comment>
<evidence type="ECO:0000256" key="5">
    <source>
        <dbReference type="ARBA" id="ARBA00022801"/>
    </source>
</evidence>
<accession>A0A7X2T2X8</accession>
<evidence type="ECO:0000256" key="8">
    <source>
        <dbReference type="ARBA" id="ARBA00023125"/>
    </source>
</evidence>
<dbReference type="GO" id="GO:0045892">
    <property type="term" value="P:negative regulation of DNA-templated transcription"/>
    <property type="evidence" value="ECO:0007669"/>
    <property type="project" value="InterPro"/>
</dbReference>
<evidence type="ECO:0000259" key="13">
    <source>
        <dbReference type="Pfam" id="PF00717"/>
    </source>
</evidence>
<evidence type="ECO:0000256" key="2">
    <source>
        <dbReference type="ARBA" id="ARBA00022491"/>
    </source>
</evidence>